<dbReference type="PANTHER" id="PTHR42700">
    <property type="entry name" value="SULFATE ADENYLYLTRANSFERASE"/>
    <property type="match status" value="1"/>
</dbReference>
<evidence type="ECO:0000256" key="2">
    <source>
        <dbReference type="ARBA" id="ARBA00012121"/>
    </source>
</evidence>
<dbReference type="GO" id="GO:0070814">
    <property type="term" value="P:hydrogen sulfide biosynthetic process"/>
    <property type="evidence" value="ECO:0007669"/>
    <property type="project" value="UniProtKB-UniRule"/>
</dbReference>
<dbReference type="InterPro" id="IPR027417">
    <property type="entry name" value="P-loop_NTPase"/>
</dbReference>
<feature type="domain" description="APS kinase" evidence="8">
    <location>
        <begin position="28"/>
        <end position="177"/>
    </location>
</feature>
<dbReference type="Gene3D" id="3.40.50.300">
    <property type="entry name" value="P-loop containing nucleotide triphosphate hydrolases"/>
    <property type="match status" value="1"/>
</dbReference>
<evidence type="ECO:0000256" key="3">
    <source>
        <dbReference type="ARBA" id="ARBA00022679"/>
    </source>
</evidence>
<comment type="caution">
    <text evidence="9">The sequence shown here is derived from an EMBL/GenBank/DDBJ whole genome shotgun (WGS) entry which is preliminary data.</text>
</comment>
<dbReference type="GO" id="GO:0010134">
    <property type="term" value="P:sulfate assimilation via adenylyl sulfate reduction"/>
    <property type="evidence" value="ECO:0007669"/>
    <property type="project" value="TreeGrafter"/>
</dbReference>
<dbReference type="HAMAP" id="MF_00065">
    <property type="entry name" value="Adenylyl_sulf_kinase"/>
    <property type="match status" value="1"/>
</dbReference>
<comment type="function">
    <text evidence="6 7">Catalyzes the synthesis of activated sulfate.</text>
</comment>
<dbReference type="GO" id="GO:0005737">
    <property type="term" value="C:cytoplasm"/>
    <property type="evidence" value="ECO:0007669"/>
    <property type="project" value="TreeGrafter"/>
</dbReference>
<organism evidence="9 10">
    <name type="scientific">Candidatus Danuiimicrobium aquiferis</name>
    <dbReference type="NCBI Taxonomy" id="1801832"/>
    <lineage>
        <taxon>Bacteria</taxon>
        <taxon>Pseudomonadati</taxon>
        <taxon>Candidatus Omnitrophota</taxon>
        <taxon>Candidatus Danuiimicrobium</taxon>
    </lineage>
</organism>
<comment type="catalytic activity">
    <reaction evidence="1 6 7">
        <text>adenosine 5'-phosphosulfate + ATP = 3'-phosphoadenylyl sulfate + ADP + H(+)</text>
        <dbReference type="Rhea" id="RHEA:24152"/>
        <dbReference type="ChEBI" id="CHEBI:15378"/>
        <dbReference type="ChEBI" id="CHEBI:30616"/>
        <dbReference type="ChEBI" id="CHEBI:58243"/>
        <dbReference type="ChEBI" id="CHEBI:58339"/>
        <dbReference type="ChEBI" id="CHEBI:456216"/>
        <dbReference type="EC" id="2.7.1.25"/>
    </reaction>
</comment>
<feature type="binding site" evidence="6">
    <location>
        <begin position="35"/>
        <end position="42"/>
    </location>
    <ligand>
        <name>ATP</name>
        <dbReference type="ChEBI" id="CHEBI:30616"/>
    </ligand>
</feature>
<feature type="active site" description="Phosphoserine intermediate" evidence="6">
    <location>
        <position position="109"/>
    </location>
</feature>
<dbReference type="InterPro" id="IPR059117">
    <property type="entry name" value="APS_kinase_dom"/>
</dbReference>
<dbReference type="GO" id="GO:0005524">
    <property type="term" value="F:ATP binding"/>
    <property type="evidence" value="ECO:0007669"/>
    <property type="project" value="UniProtKB-UniRule"/>
</dbReference>
<dbReference type="EC" id="2.7.1.25" evidence="2 6"/>
<evidence type="ECO:0000256" key="1">
    <source>
        <dbReference type="ARBA" id="ARBA00001823"/>
    </source>
</evidence>
<evidence type="ECO:0000313" key="9">
    <source>
        <dbReference type="EMBL" id="OGW96881.1"/>
    </source>
</evidence>
<reference evidence="9 10" key="1">
    <citation type="journal article" date="2016" name="Nat. Commun.">
        <title>Thousands of microbial genomes shed light on interconnected biogeochemical processes in an aquifer system.</title>
        <authorList>
            <person name="Anantharaman K."/>
            <person name="Brown C.T."/>
            <person name="Hug L.A."/>
            <person name="Sharon I."/>
            <person name="Castelle C.J."/>
            <person name="Probst A.J."/>
            <person name="Thomas B.C."/>
            <person name="Singh A."/>
            <person name="Wilkins M.J."/>
            <person name="Karaoz U."/>
            <person name="Brodie E.L."/>
            <person name="Williams K.H."/>
            <person name="Hubbard S.S."/>
            <person name="Banfield J.F."/>
        </authorList>
    </citation>
    <scope>NUCLEOTIDE SEQUENCE [LARGE SCALE GENOMIC DNA]</scope>
</reference>
<evidence type="ECO:0000256" key="4">
    <source>
        <dbReference type="ARBA" id="ARBA00022741"/>
    </source>
</evidence>
<dbReference type="InterPro" id="IPR050512">
    <property type="entry name" value="Sulf_AdTrans/APS_kinase"/>
</dbReference>
<evidence type="ECO:0000256" key="5">
    <source>
        <dbReference type="ARBA" id="ARBA00022840"/>
    </source>
</evidence>
<name>A0A1G1KVG0_9BACT</name>
<evidence type="ECO:0000256" key="6">
    <source>
        <dbReference type="HAMAP-Rule" id="MF_00065"/>
    </source>
</evidence>
<dbReference type="GO" id="GO:0019379">
    <property type="term" value="P:sulfate assimilation, phosphoadenylyl sulfate reduction by phosphoadenylyl-sulfate reductase (thioredoxin)"/>
    <property type="evidence" value="ECO:0007669"/>
    <property type="project" value="TreeGrafter"/>
</dbReference>
<keyword evidence="3 6" id="KW-0808">Transferase</keyword>
<evidence type="ECO:0000259" key="8">
    <source>
        <dbReference type="Pfam" id="PF01583"/>
    </source>
</evidence>
<proteinExistence type="inferred from homology"/>
<protein>
    <recommendedName>
        <fullName evidence="2 6">Adenylyl-sulfate kinase</fullName>
        <ecNumber evidence="2 6">2.7.1.25</ecNumber>
    </recommendedName>
    <alternativeName>
        <fullName evidence="6">APS kinase</fullName>
    </alternativeName>
    <alternativeName>
        <fullName evidence="6">ATP adenosine-5'-phosphosulfate 3'-phosphotransferase</fullName>
    </alternativeName>
    <alternativeName>
        <fullName evidence="6">Adenosine-5'-phosphosulfate kinase</fullName>
    </alternativeName>
</protein>
<dbReference type="NCBIfam" id="NF003013">
    <property type="entry name" value="PRK03846.1"/>
    <property type="match status" value="1"/>
</dbReference>
<keyword evidence="6" id="KW-0597">Phosphoprotein</keyword>
<dbReference type="Pfam" id="PF01583">
    <property type="entry name" value="APS_kinase"/>
    <property type="match status" value="1"/>
</dbReference>
<comment type="similarity">
    <text evidence="6 7">Belongs to the APS kinase family.</text>
</comment>
<keyword evidence="6 7" id="KW-0418">Kinase</keyword>
<accession>A0A1G1KVG0</accession>
<dbReference type="GO" id="GO:0004781">
    <property type="term" value="F:sulfate adenylyltransferase (ATP) activity"/>
    <property type="evidence" value="ECO:0007669"/>
    <property type="project" value="TreeGrafter"/>
</dbReference>
<sequence>MKQINRCAMPERLVKKSQKLKILTVNTPFVVWFTGLSGSGKSTLGVKLTDELLSQEVPAYHLDGDSLRTGLNYDLGFSREDRRENVRRAGEVAKILSDSGTNVIASFISPYAEDRLKVRKLFKPKQFVEVYLNCPLEICQKRDVKGLYRAAKHGKIKEFTGISQPYEKPKHAEIVLDTNQMNPDQCLKKIFAYLNSNYRL</sequence>
<dbReference type="PANTHER" id="PTHR42700:SF1">
    <property type="entry name" value="SULFATE ADENYLYLTRANSFERASE"/>
    <property type="match status" value="1"/>
</dbReference>
<dbReference type="UniPathway" id="UPA00140">
    <property type="reaction ID" value="UER00205"/>
</dbReference>
<keyword evidence="4 6" id="KW-0547">Nucleotide-binding</keyword>
<evidence type="ECO:0000256" key="7">
    <source>
        <dbReference type="RuleBase" id="RU004347"/>
    </source>
</evidence>
<dbReference type="AlphaFoldDB" id="A0A1G1KVG0"/>
<dbReference type="Proteomes" id="UP000178187">
    <property type="component" value="Unassembled WGS sequence"/>
</dbReference>
<dbReference type="SUPFAM" id="SSF52540">
    <property type="entry name" value="P-loop containing nucleoside triphosphate hydrolases"/>
    <property type="match status" value="1"/>
</dbReference>
<evidence type="ECO:0000313" key="10">
    <source>
        <dbReference type="Proteomes" id="UP000178187"/>
    </source>
</evidence>
<dbReference type="NCBIfam" id="TIGR00455">
    <property type="entry name" value="apsK"/>
    <property type="match status" value="1"/>
</dbReference>
<dbReference type="CDD" id="cd02027">
    <property type="entry name" value="APSK"/>
    <property type="match status" value="1"/>
</dbReference>
<dbReference type="InterPro" id="IPR002891">
    <property type="entry name" value="APS"/>
</dbReference>
<dbReference type="EMBL" id="MHFR01000046">
    <property type="protein sequence ID" value="OGW96881.1"/>
    <property type="molecule type" value="Genomic_DNA"/>
</dbReference>
<gene>
    <name evidence="6" type="primary">cysC</name>
    <name evidence="9" type="ORF">A3G33_06230</name>
</gene>
<keyword evidence="5 6" id="KW-0067">ATP-binding</keyword>
<comment type="pathway">
    <text evidence="6 7">Sulfur metabolism; hydrogen sulfide biosynthesis; sulfite from sulfate: step 2/3.</text>
</comment>
<dbReference type="GO" id="GO:0004020">
    <property type="term" value="F:adenylylsulfate kinase activity"/>
    <property type="evidence" value="ECO:0007669"/>
    <property type="project" value="UniProtKB-UniRule"/>
</dbReference>